<evidence type="ECO:0000313" key="2">
    <source>
        <dbReference type="Proteomes" id="UP001642260"/>
    </source>
</evidence>
<proteinExistence type="predicted"/>
<dbReference type="EMBL" id="CAKOAT010069599">
    <property type="protein sequence ID" value="CAH8308647.1"/>
    <property type="molecule type" value="Genomic_DNA"/>
</dbReference>
<keyword evidence="2" id="KW-1185">Reference proteome</keyword>
<dbReference type="Gene3D" id="1.10.630.10">
    <property type="entry name" value="Cytochrome P450"/>
    <property type="match status" value="1"/>
</dbReference>
<organism evidence="1 2">
    <name type="scientific">Eruca vesicaria subsp. sativa</name>
    <name type="common">Garden rocket</name>
    <name type="synonym">Eruca sativa</name>
    <dbReference type="NCBI Taxonomy" id="29727"/>
    <lineage>
        <taxon>Eukaryota</taxon>
        <taxon>Viridiplantae</taxon>
        <taxon>Streptophyta</taxon>
        <taxon>Embryophyta</taxon>
        <taxon>Tracheophyta</taxon>
        <taxon>Spermatophyta</taxon>
        <taxon>Magnoliopsida</taxon>
        <taxon>eudicotyledons</taxon>
        <taxon>Gunneridae</taxon>
        <taxon>Pentapetalae</taxon>
        <taxon>rosids</taxon>
        <taxon>malvids</taxon>
        <taxon>Brassicales</taxon>
        <taxon>Brassicaceae</taxon>
        <taxon>Brassiceae</taxon>
        <taxon>Eruca</taxon>
    </lineage>
</organism>
<protein>
    <submittedName>
        <fullName evidence="1">Uncharacterized protein</fullName>
    </submittedName>
</protein>
<accession>A0ABC8J107</accession>
<sequence>MKLINYRRGNYNSCVPCIVSGSHVKVFSDCSKKMILKSEKLFREKEVSSRGDDTIELDLEAMYSSLALDIVGLSVFNYDFVSVSRESLVIKNIPLAKWIVPRQRKFQNDLKIINDCLDGLIQNAKETRLEADVEKLQQRDYSNLKVMKVF</sequence>
<dbReference type="AlphaFoldDB" id="A0ABC8J107"/>
<name>A0ABC8J107_ERUVS</name>
<gene>
    <name evidence="1" type="ORF">ERUC_LOCUS5233</name>
</gene>
<dbReference type="Proteomes" id="UP001642260">
    <property type="component" value="Unassembled WGS sequence"/>
</dbReference>
<comment type="caution">
    <text evidence="1">The sequence shown here is derived from an EMBL/GenBank/DDBJ whole genome shotgun (WGS) entry which is preliminary data.</text>
</comment>
<evidence type="ECO:0000313" key="1">
    <source>
        <dbReference type="EMBL" id="CAH8308647.1"/>
    </source>
</evidence>
<dbReference type="InterPro" id="IPR036396">
    <property type="entry name" value="Cyt_P450_sf"/>
</dbReference>
<reference evidence="1 2" key="1">
    <citation type="submission" date="2022-03" db="EMBL/GenBank/DDBJ databases">
        <authorList>
            <person name="Macdonald S."/>
            <person name="Ahmed S."/>
            <person name="Newling K."/>
        </authorList>
    </citation>
    <scope>NUCLEOTIDE SEQUENCE [LARGE SCALE GENOMIC DNA]</scope>
</reference>